<feature type="region of interest" description="Disordered" evidence="1">
    <location>
        <begin position="1"/>
        <end position="94"/>
    </location>
</feature>
<proteinExistence type="predicted"/>
<reference evidence="2 3" key="1">
    <citation type="journal article" date="2016" name="Mol. Biol. Evol.">
        <title>Comparative Genomics of Early-Diverging Mushroom-Forming Fungi Provides Insights into the Origins of Lignocellulose Decay Capabilities.</title>
        <authorList>
            <person name="Nagy L.G."/>
            <person name="Riley R."/>
            <person name="Tritt A."/>
            <person name="Adam C."/>
            <person name="Daum C."/>
            <person name="Floudas D."/>
            <person name="Sun H."/>
            <person name="Yadav J.S."/>
            <person name="Pangilinan J."/>
            <person name="Larsson K.H."/>
            <person name="Matsuura K."/>
            <person name="Barry K."/>
            <person name="Labutti K."/>
            <person name="Kuo R."/>
            <person name="Ohm R.A."/>
            <person name="Bhattacharya S.S."/>
            <person name="Shirouzu T."/>
            <person name="Yoshinaga Y."/>
            <person name="Martin F.M."/>
            <person name="Grigoriev I.V."/>
            <person name="Hibbett D.S."/>
        </authorList>
    </citation>
    <scope>NUCLEOTIDE SEQUENCE [LARGE SCALE GENOMIC DNA]</scope>
    <source>
        <strain evidence="2 3">L-15889</strain>
    </source>
</reference>
<keyword evidence="3" id="KW-1185">Reference proteome</keyword>
<organism evidence="2 3">
    <name type="scientific">Daedalea quercina L-15889</name>
    <dbReference type="NCBI Taxonomy" id="1314783"/>
    <lineage>
        <taxon>Eukaryota</taxon>
        <taxon>Fungi</taxon>
        <taxon>Dikarya</taxon>
        <taxon>Basidiomycota</taxon>
        <taxon>Agaricomycotina</taxon>
        <taxon>Agaricomycetes</taxon>
        <taxon>Polyporales</taxon>
        <taxon>Fomitopsis</taxon>
    </lineage>
</organism>
<dbReference type="Proteomes" id="UP000076727">
    <property type="component" value="Unassembled WGS sequence"/>
</dbReference>
<evidence type="ECO:0000313" key="2">
    <source>
        <dbReference type="EMBL" id="KZT72940.1"/>
    </source>
</evidence>
<protein>
    <submittedName>
        <fullName evidence="2">Uncharacterized protein</fullName>
    </submittedName>
</protein>
<sequence>MSEDDRAVKAARARALLKKKQQQKAAGGGSVASPTVPSPVLPPSRTYSLAPSEITLTHPMEQRLPPPRAYSPAPSETPFTSPAKHKDGGNVGDL</sequence>
<dbReference type="STRING" id="1314783.A0A165T516"/>
<accession>A0A165T516</accession>
<feature type="compositionally biased region" description="Basic residues" evidence="1">
    <location>
        <begin position="9"/>
        <end position="22"/>
    </location>
</feature>
<dbReference type="AlphaFoldDB" id="A0A165T516"/>
<evidence type="ECO:0000313" key="3">
    <source>
        <dbReference type="Proteomes" id="UP000076727"/>
    </source>
</evidence>
<dbReference type="EMBL" id="KV429039">
    <property type="protein sequence ID" value="KZT72940.1"/>
    <property type="molecule type" value="Genomic_DNA"/>
</dbReference>
<gene>
    <name evidence="2" type="ORF">DAEQUDRAFT_554533</name>
</gene>
<name>A0A165T516_9APHY</name>
<evidence type="ECO:0000256" key="1">
    <source>
        <dbReference type="SAM" id="MobiDB-lite"/>
    </source>
</evidence>